<dbReference type="SUPFAM" id="SSF54452">
    <property type="entry name" value="MHC antigen-recognition domain"/>
    <property type="match status" value="1"/>
</dbReference>
<evidence type="ECO:0000256" key="1">
    <source>
        <dbReference type="ARBA" id="ARBA00023180"/>
    </source>
</evidence>
<dbReference type="PANTHER" id="PTHR16675:SF250">
    <property type="entry name" value="HISTOCOMPATIBILITY 2, T REGION LOCUS 24"/>
    <property type="match status" value="1"/>
</dbReference>
<protein>
    <submittedName>
        <fullName evidence="4">H-2 class I histocompatibility antigen, Q9 alpha chain-like isoform X1</fullName>
    </submittedName>
</protein>
<evidence type="ECO:0000313" key="3">
    <source>
        <dbReference type="Proteomes" id="UP000248484"/>
    </source>
</evidence>
<dbReference type="GO" id="GO:0002486">
    <property type="term" value="P:antigen processing and presentation of endogenous peptide antigen via MHC class I via ER pathway, TAP-independent"/>
    <property type="evidence" value="ECO:0007669"/>
    <property type="project" value="TreeGrafter"/>
</dbReference>
<dbReference type="GO" id="GO:0042605">
    <property type="term" value="F:peptide antigen binding"/>
    <property type="evidence" value="ECO:0007669"/>
    <property type="project" value="TreeGrafter"/>
</dbReference>
<dbReference type="Proteomes" id="UP000248484">
    <property type="component" value="Chromosome 18"/>
</dbReference>
<keyword evidence="3" id="KW-1185">Reference proteome</keyword>
<dbReference type="GO" id="GO:0002476">
    <property type="term" value="P:antigen processing and presentation of endogenous peptide antigen via MHC class Ib"/>
    <property type="evidence" value="ECO:0007669"/>
    <property type="project" value="TreeGrafter"/>
</dbReference>
<dbReference type="InterPro" id="IPR011162">
    <property type="entry name" value="MHC_I/II-like_Ag-recog"/>
</dbReference>
<dbReference type="GO" id="GO:0009897">
    <property type="term" value="C:external side of plasma membrane"/>
    <property type="evidence" value="ECO:0007669"/>
    <property type="project" value="TreeGrafter"/>
</dbReference>
<gene>
    <name evidence="4" type="primary">LOC102996517</name>
</gene>
<accession>A0A2Y9SFG0</accession>
<evidence type="ECO:0000313" key="4">
    <source>
        <dbReference type="RefSeq" id="XP_023977451.2"/>
    </source>
</evidence>
<evidence type="ECO:0000259" key="2">
    <source>
        <dbReference type="Pfam" id="PF00129"/>
    </source>
</evidence>
<dbReference type="GO" id="GO:0005615">
    <property type="term" value="C:extracellular space"/>
    <property type="evidence" value="ECO:0007669"/>
    <property type="project" value="TreeGrafter"/>
</dbReference>
<dbReference type="InParanoid" id="A0A2Y9SFG0"/>
<name>A0A2Y9SFG0_PHYMC</name>
<dbReference type="GeneID" id="102996517"/>
<dbReference type="Gene3D" id="3.30.500.10">
    <property type="entry name" value="MHC class I-like antigen recognition-like"/>
    <property type="match status" value="1"/>
</dbReference>
<organism evidence="3 4">
    <name type="scientific">Physeter macrocephalus</name>
    <name type="common">Sperm whale</name>
    <name type="synonym">Physeter catodon</name>
    <dbReference type="NCBI Taxonomy" id="9755"/>
    <lineage>
        <taxon>Eukaryota</taxon>
        <taxon>Metazoa</taxon>
        <taxon>Chordata</taxon>
        <taxon>Craniata</taxon>
        <taxon>Vertebrata</taxon>
        <taxon>Euteleostomi</taxon>
        <taxon>Mammalia</taxon>
        <taxon>Eutheria</taxon>
        <taxon>Laurasiatheria</taxon>
        <taxon>Artiodactyla</taxon>
        <taxon>Whippomorpha</taxon>
        <taxon>Cetacea</taxon>
        <taxon>Odontoceti</taxon>
        <taxon>Physeteridae</taxon>
        <taxon>Physeter</taxon>
    </lineage>
</organism>
<dbReference type="KEGG" id="pcad:102996517"/>
<feature type="domain" description="MHC class I-like antigen recognition-like" evidence="2">
    <location>
        <begin position="12"/>
        <end position="97"/>
    </location>
</feature>
<dbReference type="InterPro" id="IPR050208">
    <property type="entry name" value="MHC_class-I_related"/>
</dbReference>
<dbReference type="AlphaFoldDB" id="A0A2Y9SFG0"/>
<dbReference type="PANTHER" id="PTHR16675">
    <property type="entry name" value="MHC CLASS I-RELATED"/>
    <property type="match status" value="1"/>
</dbReference>
<dbReference type="InterPro" id="IPR037055">
    <property type="entry name" value="MHC_I-like_Ag-recog_sf"/>
</dbReference>
<sequence length="168" mass="18862">MMRRGKSRRTEDHTLQYFYSAVSEPAPGVPSFTAFGFVDDQPFIHYDSEEMKAKSSVQWLMEEPSYLEDETKIFTSRMKIFHLNLRNVQQYYNQTMEDGLNKALAQKQTATSLGSGRFLFCSPLGSDSALGSDALTDSKGEALKGPKWERGWGRGNTLGYGDSLSGTF</sequence>
<dbReference type="RefSeq" id="XP_023977451.2">
    <property type="nucleotide sequence ID" value="XM_024121683.3"/>
</dbReference>
<dbReference type="GO" id="GO:0006955">
    <property type="term" value="P:immune response"/>
    <property type="evidence" value="ECO:0007669"/>
    <property type="project" value="TreeGrafter"/>
</dbReference>
<dbReference type="GO" id="GO:0001916">
    <property type="term" value="P:positive regulation of T cell mediated cytotoxicity"/>
    <property type="evidence" value="ECO:0007669"/>
    <property type="project" value="TreeGrafter"/>
</dbReference>
<proteinExistence type="predicted"/>
<dbReference type="OrthoDB" id="8936120at2759"/>
<dbReference type="GO" id="GO:0005102">
    <property type="term" value="F:signaling receptor binding"/>
    <property type="evidence" value="ECO:0007669"/>
    <property type="project" value="TreeGrafter"/>
</dbReference>
<reference evidence="4" key="1">
    <citation type="submission" date="2025-08" db="UniProtKB">
        <authorList>
            <consortium name="RefSeq"/>
        </authorList>
    </citation>
    <scope>IDENTIFICATION</scope>
    <source>
        <tissue evidence="4">Muscle</tissue>
    </source>
</reference>
<dbReference type="Pfam" id="PF00129">
    <property type="entry name" value="MHC_I"/>
    <property type="match status" value="1"/>
</dbReference>
<dbReference type="InterPro" id="IPR011161">
    <property type="entry name" value="MHC_I-like_Ag-recog"/>
</dbReference>
<keyword evidence="1" id="KW-0325">Glycoprotein</keyword>